<accession>A0ABR2UEG2</accession>
<proteinExistence type="predicted"/>
<comment type="caution">
    <text evidence="1">The sequence shown here is derived from an EMBL/GenBank/DDBJ whole genome shotgun (WGS) entry which is preliminary data.</text>
</comment>
<protein>
    <submittedName>
        <fullName evidence="1">Polyketide synthase</fullName>
    </submittedName>
</protein>
<keyword evidence="2" id="KW-1185">Reference proteome</keyword>
<evidence type="ECO:0000313" key="1">
    <source>
        <dbReference type="EMBL" id="KAK9412830.1"/>
    </source>
</evidence>
<evidence type="ECO:0000313" key="2">
    <source>
        <dbReference type="Proteomes" id="UP001408356"/>
    </source>
</evidence>
<reference evidence="1 2" key="1">
    <citation type="journal article" date="2024" name="J. Plant Pathol.">
        <title>Sequence and assembly of the genome of Seiridium unicorne, isolate CBS 538.82, causal agent of cypress canker disease.</title>
        <authorList>
            <person name="Scali E."/>
            <person name="Rocca G.D."/>
            <person name="Danti R."/>
            <person name="Garbelotto M."/>
            <person name="Barberini S."/>
            <person name="Baroncelli R."/>
            <person name="Emiliani G."/>
        </authorList>
    </citation>
    <scope>NUCLEOTIDE SEQUENCE [LARGE SCALE GENOMIC DNA]</scope>
    <source>
        <strain evidence="1 2">BM-138-508</strain>
    </source>
</reference>
<organism evidence="1 2">
    <name type="scientific">Seiridium unicorne</name>
    <dbReference type="NCBI Taxonomy" id="138068"/>
    <lineage>
        <taxon>Eukaryota</taxon>
        <taxon>Fungi</taxon>
        <taxon>Dikarya</taxon>
        <taxon>Ascomycota</taxon>
        <taxon>Pezizomycotina</taxon>
        <taxon>Sordariomycetes</taxon>
        <taxon>Xylariomycetidae</taxon>
        <taxon>Amphisphaeriales</taxon>
        <taxon>Sporocadaceae</taxon>
        <taxon>Seiridium</taxon>
    </lineage>
</organism>
<name>A0ABR2UEG2_9PEZI</name>
<gene>
    <name evidence="1" type="ORF">SUNI508_12339</name>
</gene>
<sequence length="247" mass="26679">MGSDSVLPHLQMDTDGLETAEYTIISLQGAEPPKQLLEDNPNVHYEPMPTDQSTPQAWAQKFNIIISRQMPSFSVAEFIHDKALLALRGSSCLLHDMPNPGASLPTRIYRSITTLDGGNDGSITILRSNDHNTGGRQTNGHHSNQDIILLQAPDASDQAISFTRALSDKLEGLGYSPKVTNFDWETLDAAALQSQECIALMELDSSAIDDIGELGKMSLISKKVIMSPCTATGLTGRSITARLISAS</sequence>
<dbReference type="EMBL" id="JARVKF010000448">
    <property type="protein sequence ID" value="KAK9412830.1"/>
    <property type="molecule type" value="Genomic_DNA"/>
</dbReference>
<dbReference type="Proteomes" id="UP001408356">
    <property type="component" value="Unassembled WGS sequence"/>
</dbReference>